<proteinExistence type="predicted"/>
<name>A0A9W4X073_9GLOM</name>
<evidence type="ECO:0000313" key="1">
    <source>
        <dbReference type="EMBL" id="CAI2192372.1"/>
    </source>
</evidence>
<evidence type="ECO:0000313" key="2">
    <source>
        <dbReference type="Proteomes" id="UP001153678"/>
    </source>
</evidence>
<protein>
    <submittedName>
        <fullName evidence="1">8290_t:CDS:1</fullName>
    </submittedName>
</protein>
<gene>
    <name evidence="1" type="ORF">FWILDA_LOCUS15545</name>
</gene>
<keyword evidence="2" id="KW-1185">Reference proteome</keyword>
<dbReference type="Proteomes" id="UP001153678">
    <property type="component" value="Unassembled WGS sequence"/>
</dbReference>
<accession>A0A9W4X073</accession>
<comment type="caution">
    <text evidence="1">The sequence shown here is derived from an EMBL/GenBank/DDBJ whole genome shotgun (WGS) entry which is preliminary data.</text>
</comment>
<sequence length="49" mass="5522">GLEWTFRGGFEIACSNARARNVKHTLKVNNNRTRDLTRFGELESKGISA</sequence>
<organism evidence="1 2">
    <name type="scientific">Funneliformis geosporum</name>
    <dbReference type="NCBI Taxonomy" id="1117311"/>
    <lineage>
        <taxon>Eukaryota</taxon>
        <taxon>Fungi</taxon>
        <taxon>Fungi incertae sedis</taxon>
        <taxon>Mucoromycota</taxon>
        <taxon>Glomeromycotina</taxon>
        <taxon>Glomeromycetes</taxon>
        <taxon>Glomerales</taxon>
        <taxon>Glomeraceae</taxon>
        <taxon>Funneliformis</taxon>
    </lineage>
</organism>
<dbReference type="EMBL" id="CAMKVN010008298">
    <property type="protein sequence ID" value="CAI2192372.1"/>
    <property type="molecule type" value="Genomic_DNA"/>
</dbReference>
<dbReference type="AlphaFoldDB" id="A0A9W4X073"/>
<feature type="non-terminal residue" evidence="1">
    <location>
        <position position="49"/>
    </location>
</feature>
<reference evidence="1" key="1">
    <citation type="submission" date="2022-08" db="EMBL/GenBank/DDBJ databases">
        <authorList>
            <person name="Kallberg Y."/>
            <person name="Tangrot J."/>
            <person name="Rosling A."/>
        </authorList>
    </citation>
    <scope>NUCLEOTIDE SEQUENCE</scope>
    <source>
        <strain evidence="1">Wild A</strain>
    </source>
</reference>